<proteinExistence type="predicted"/>
<name>A0A164GN29_9CRUS</name>
<feature type="non-terminal residue" evidence="1">
    <location>
        <position position="83"/>
    </location>
</feature>
<comment type="caution">
    <text evidence="1">The sequence shown here is derived from an EMBL/GenBank/DDBJ whole genome shotgun (WGS) entry which is preliminary data.</text>
</comment>
<feature type="non-terminal residue" evidence="1">
    <location>
        <position position="1"/>
    </location>
</feature>
<accession>A0A164GN29</accession>
<sequence>SSKDVSHVAKFDGTNFPFWKFQICLVLEQYGLLPIVFGDEIKPAPLIVTDANGVSTNNNEEIKAWCQKDNAARNGIVVSLELD</sequence>
<dbReference type="Proteomes" id="UP000076858">
    <property type="component" value="Unassembled WGS sequence"/>
</dbReference>
<protein>
    <submittedName>
        <fullName evidence="1">Uncharacterized protein</fullName>
    </submittedName>
</protein>
<evidence type="ECO:0000313" key="2">
    <source>
        <dbReference type="Proteomes" id="UP000076858"/>
    </source>
</evidence>
<keyword evidence="2" id="KW-1185">Reference proteome</keyword>
<evidence type="ECO:0000313" key="1">
    <source>
        <dbReference type="EMBL" id="KZR99146.1"/>
    </source>
</evidence>
<reference evidence="1 2" key="1">
    <citation type="submission" date="2016-03" db="EMBL/GenBank/DDBJ databases">
        <title>EvidentialGene: Evidence-directed Construction of Genes on Genomes.</title>
        <authorList>
            <person name="Gilbert D.G."/>
            <person name="Choi J.-H."/>
            <person name="Mockaitis K."/>
            <person name="Colbourne J."/>
            <person name="Pfrender M."/>
        </authorList>
    </citation>
    <scope>NUCLEOTIDE SEQUENCE [LARGE SCALE GENOMIC DNA]</scope>
    <source>
        <strain evidence="1 2">Xinb3</strain>
        <tissue evidence="1">Complete organism</tissue>
    </source>
</reference>
<gene>
    <name evidence="1" type="ORF">APZ42_005105</name>
</gene>
<dbReference type="EMBL" id="LRGB01014592">
    <property type="protein sequence ID" value="KZR99146.1"/>
    <property type="molecule type" value="Genomic_DNA"/>
</dbReference>
<dbReference type="AlphaFoldDB" id="A0A164GN29"/>
<organism evidence="1 2">
    <name type="scientific">Daphnia magna</name>
    <dbReference type="NCBI Taxonomy" id="35525"/>
    <lineage>
        <taxon>Eukaryota</taxon>
        <taxon>Metazoa</taxon>
        <taxon>Ecdysozoa</taxon>
        <taxon>Arthropoda</taxon>
        <taxon>Crustacea</taxon>
        <taxon>Branchiopoda</taxon>
        <taxon>Diplostraca</taxon>
        <taxon>Cladocera</taxon>
        <taxon>Anomopoda</taxon>
        <taxon>Daphniidae</taxon>
        <taxon>Daphnia</taxon>
    </lineage>
</organism>